<evidence type="ECO:0000256" key="8">
    <source>
        <dbReference type="SAM" id="Coils"/>
    </source>
</evidence>
<evidence type="ECO:0000256" key="1">
    <source>
        <dbReference type="ARBA" id="ARBA00010605"/>
    </source>
</evidence>
<organism evidence="11 12">
    <name type="scientific">Persicirhabdus sediminis</name>
    <dbReference type="NCBI Taxonomy" id="454144"/>
    <lineage>
        <taxon>Bacteria</taxon>
        <taxon>Pseudomonadati</taxon>
        <taxon>Verrucomicrobiota</taxon>
        <taxon>Verrucomicrobiia</taxon>
        <taxon>Verrucomicrobiales</taxon>
        <taxon>Verrucomicrobiaceae</taxon>
        <taxon>Persicirhabdus</taxon>
    </lineage>
</organism>
<proteinExistence type="inferred from homology"/>
<evidence type="ECO:0000256" key="7">
    <source>
        <dbReference type="HAMAP-Rule" id="MF_00503"/>
    </source>
</evidence>
<dbReference type="SUPFAM" id="SSF55658">
    <property type="entry name" value="L9 N-domain-like"/>
    <property type="match status" value="1"/>
</dbReference>
<evidence type="ECO:0000256" key="3">
    <source>
        <dbReference type="ARBA" id="ARBA00022884"/>
    </source>
</evidence>
<dbReference type="PANTHER" id="PTHR21368">
    <property type="entry name" value="50S RIBOSOMAL PROTEIN L9"/>
    <property type="match status" value="1"/>
</dbReference>
<feature type="domain" description="Ribosomal protein L9" evidence="9">
    <location>
        <begin position="5"/>
        <end position="50"/>
    </location>
</feature>
<evidence type="ECO:0000313" key="11">
    <source>
        <dbReference type="EMBL" id="MBK1792621.1"/>
    </source>
</evidence>
<dbReference type="InterPro" id="IPR036935">
    <property type="entry name" value="Ribosomal_bL9_N_sf"/>
</dbReference>
<evidence type="ECO:0000259" key="9">
    <source>
        <dbReference type="Pfam" id="PF01281"/>
    </source>
</evidence>
<accession>A0A8J7MFQ0</accession>
<dbReference type="GO" id="GO:1990904">
    <property type="term" value="C:ribonucleoprotein complex"/>
    <property type="evidence" value="ECO:0007669"/>
    <property type="project" value="UniProtKB-KW"/>
</dbReference>
<evidence type="ECO:0000256" key="2">
    <source>
        <dbReference type="ARBA" id="ARBA00022730"/>
    </source>
</evidence>
<dbReference type="NCBIfam" id="TIGR00158">
    <property type="entry name" value="L9"/>
    <property type="match status" value="1"/>
</dbReference>
<dbReference type="GO" id="GO:0006412">
    <property type="term" value="P:translation"/>
    <property type="evidence" value="ECO:0007669"/>
    <property type="project" value="UniProtKB-UniRule"/>
</dbReference>
<comment type="function">
    <text evidence="7">Binds to the 23S rRNA.</text>
</comment>
<dbReference type="GO" id="GO:0005840">
    <property type="term" value="C:ribosome"/>
    <property type="evidence" value="ECO:0007669"/>
    <property type="project" value="UniProtKB-KW"/>
</dbReference>
<dbReference type="Pfam" id="PF03948">
    <property type="entry name" value="Ribosomal_L9_C"/>
    <property type="match status" value="1"/>
</dbReference>
<dbReference type="Gene3D" id="3.40.5.10">
    <property type="entry name" value="Ribosomal protein L9, N-terminal domain"/>
    <property type="match status" value="1"/>
</dbReference>
<dbReference type="GO" id="GO:0019843">
    <property type="term" value="F:rRNA binding"/>
    <property type="evidence" value="ECO:0007669"/>
    <property type="project" value="UniProtKB-UniRule"/>
</dbReference>
<gene>
    <name evidence="7" type="primary">rplI</name>
    <name evidence="11" type="ORF">JIN82_15760</name>
</gene>
<feature type="coiled-coil region" evidence="8">
    <location>
        <begin position="46"/>
        <end position="78"/>
    </location>
</feature>
<name>A0A8J7MFQ0_9BACT</name>
<dbReference type="EMBL" id="JAENIM010000046">
    <property type="protein sequence ID" value="MBK1792621.1"/>
    <property type="molecule type" value="Genomic_DNA"/>
</dbReference>
<reference evidence="11" key="1">
    <citation type="submission" date="2021-01" db="EMBL/GenBank/DDBJ databases">
        <title>Modified the classification status of verrucomicrobia.</title>
        <authorList>
            <person name="Feng X."/>
        </authorList>
    </citation>
    <scope>NUCLEOTIDE SEQUENCE</scope>
    <source>
        <strain evidence="11">_KCTC 22039</strain>
    </source>
</reference>
<keyword evidence="4 7" id="KW-0689">Ribosomal protein</keyword>
<dbReference type="InterPro" id="IPR020069">
    <property type="entry name" value="Ribosomal_bL9_C"/>
</dbReference>
<dbReference type="InterPro" id="IPR000244">
    <property type="entry name" value="Ribosomal_bL9"/>
</dbReference>
<keyword evidence="8" id="KW-0175">Coiled coil</keyword>
<dbReference type="InterPro" id="IPR036791">
    <property type="entry name" value="Ribosomal_bL9_C_sf"/>
</dbReference>
<keyword evidence="2 7" id="KW-0699">rRNA-binding</keyword>
<dbReference type="InterPro" id="IPR020594">
    <property type="entry name" value="Ribosomal_bL9_bac/chp"/>
</dbReference>
<comment type="similarity">
    <text evidence="1 7">Belongs to the bacterial ribosomal protein bL9 family.</text>
</comment>
<evidence type="ECO:0000256" key="4">
    <source>
        <dbReference type="ARBA" id="ARBA00022980"/>
    </source>
</evidence>
<feature type="domain" description="Large ribosomal subunit protein bL9 C-terminal" evidence="10">
    <location>
        <begin position="66"/>
        <end position="149"/>
    </location>
</feature>
<evidence type="ECO:0000313" key="12">
    <source>
        <dbReference type="Proteomes" id="UP000624703"/>
    </source>
</evidence>
<dbReference type="RefSeq" id="WP_200312632.1">
    <property type="nucleotide sequence ID" value="NZ_JAENIM010000046.1"/>
</dbReference>
<dbReference type="SUPFAM" id="SSF55653">
    <property type="entry name" value="Ribosomal protein L9 C-domain"/>
    <property type="match status" value="1"/>
</dbReference>
<protein>
    <recommendedName>
        <fullName evidence="6 7">Large ribosomal subunit protein bL9</fullName>
    </recommendedName>
</protein>
<keyword evidence="5 7" id="KW-0687">Ribonucleoprotein</keyword>
<dbReference type="AlphaFoldDB" id="A0A8J7MFQ0"/>
<comment type="caution">
    <text evidence="11">The sequence shown here is derived from an EMBL/GenBank/DDBJ whole genome shotgun (WGS) entry which is preliminary data.</text>
</comment>
<dbReference type="Gene3D" id="3.10.430.100">
    <property type="entry name" value="Ribosomal protein L9, C-terminal domain"/>
    <property type="match status" value="1"/>
</dbReference>
<dbReference type="HAMAP" id="MF_00503">
    <property type="entry name" value="Ribosomal_bL9"/>
    <property type="match status" value="1"/>
</dbReference>
<dbReference type="Proteomes" id="UP000624703">
    <property type="component" value="Unassembled WGS sequence"/>
</dbReference>
<dbReference type="InterPro" id="IPR009027">
    <property type="entry name" value="Ribosomal_bL9/RNase_H1_N"/>
</dbReference>
<evidence type="ECO:0000256" key="5">
    <source>
        <dbReference type="ARBA" id="ARBA00023274"/>
    </source>
</evidence>
<dbReference type="InterPro" id="IPR020070">
    <property type="entry name" value="Ribosomal_bL9_N"/>
</dbReference>
<keyword evidence="12" id="KW-1185">Reference proteome</keyword>
<dbReference type="GO" id="GO:0003735">
    <property type="term" value="F:structural constituent of ribosome"/>
    <property type="evidence" value="ECO:0007669"/>
    <property type="project" value="InterPro"/>
</dbReference>
<evidence type="ECO:0000259" key="10">
    <source>
        <dbReference type="Pfam" id="PF03948"/>
    </source>
</evidence>
<evidence type="ECO:0000256" key="6">
    <source>
        <dbReference type="ARBA" id="ARBA00035292"/>
    </source>
</evidence>
<sequence>MATTEVILREKIENLGAEADVVKVKAGFARNFLIPQGKAFEATRGNLRHLEALKAARAEREAAERAEAQEVANKLNKTKLSFTLETGQGGKAFGSVTSIDIHKKLEEKGIEIDRHAIVLDKAIKNTGKFDVEVKVYTDLLATLKVTVKAAEEEVA</sequence>
<keyword evidence="3 7" id="KW-0694">RNA-binding</keyword>
<dbReference type="Pfam" id="PF01281">
    <property type="entry name" value="Ribosomal_L9_N"/>
    <property type="match status" value="1"/>
</dbReference>